<keyword evidence="3" id="KW-1185">Reference proteome</keyword>
<evidence type="ECO:0000256" key="1">
    <source>
        <dbReference type="SAM" id="Coils"/>
    </source>
</evidence>
<dbReference type="EMBL" id="CAJVPZ010052129">
    <property type="protein sequence ID" value="CAG8780139.1"/>
    <property type="molecule type" value="Genomic_DNA"/>
</dbReference>
<feature type="non-terminal residue" evidence="2">
    <location>
        <position position="1"/>
    </location>
</feature>
<protein>
    <submittedName>
        <fullName evidence="2">4806_t:CDS:1</fullName>
    </submittedName>
</protein>
<organism evidence="2 3">
    <name type="scientific">Racocetra fulgida</name>
    <dbReference type="NCBI Taxonomy" id="60492"/>
    <lineage>
        <taxon>Eukaryota</taxon>
        <taxon>Fungi</taxon>
        <taxon>Fungi incertae sedis</taxon>
        <taxon>Mucoromycota</taxon>
        <taxon>Glomeromycotina</taxon>
        <taxon>Glomeromycetes</taxon>
        <taxon>Diversisporales</taxon>
        <taxon>Gigasporaceae</taxon>
        <taxon>Racocetra</taxon>
    </lineage>
</organism>
<accession>A0A9N9JI21</accession>
<reference evidence="2" key="1">
    <citation type="submission" date="2021-06" db="EMBL/GenBank/DDBJ databases">
        <authorList>
            <person name="Kallberg Y."/>
            <person name="Tangrot J."/>
            <person name="Rosling A."/>
        </authorList>
    </citation>
    <scope>NUCLEOTIDE SEQUENCE</scope>
    <source>
        <strain evidence="2">IN212</strain>
    </source>
</reference>
<evidence type="ECO:0000313" key="3">
    <source>
        <dbReference type="Proteomes" id="UP000789396"/>
    </source>
</evidence>
<gene>
    <name evidence="2" type="ORF">RFULGI_LOCUS15740</name>
</gene>
<comment type="caution">
    <text evidence="2">The sequence shown here is derived from an EMBL/GenBank/DDBJ whole genome shotgun (WGS) entry which is preliminary data.</text>
</comment>
<dbReference type="Proteomes" id="UP000789396">
    <property type="component" value="Unassembled WGS sequence"/>
</dbReference>
<name>A0A9N9JI21_9GLOM</name>
<dbReference type="AlphaFoldDB" id="A0A9N9JI21"/>
<proteinExistence type="predicted"/>
<evidence type="ECO:0000313" key="2">
    <source>
        <dbReference type="EMBL" id="CAG8780139.1"/>
    </source>
</evidence>
<feature type="non-terminal residue" evidence="2">
    <location>
        <position position="324"/>
    </location>
</feature>
<feature type="coiled-coil region" evidence="1">
    <location>
        <begin position="250"/>
        <end position="316"/>
    </location>
</feature>
<sequence length="324" mass="37702">NGFNDYRTPSPKIKTSNQKVGVLEEGETFAIIVPKGSIKVKEVPTSPDCSYLELTQGVLEIKKLLDKSEIARFGNLAELREEHQNTPGTSQTIIREGEEQIFDLTKIGGFSSKVISNFDCLIKKADYFNSELVTFQNKEFYEDITKDREIHIQNTKKISNCKREFRENFTKFQESVQSSNSSIFSLFRPGIPKDLEISSRELKNLFYDLEIAKSTQFRLEINQQITNLHDHYTQEKQEYNQLIQAGESALKLKNQELSSKEREKEELERLGREQLNKKESEKQAIQTEKEQLQNQIQLLQEQIRTITLNYQQVARKCQAYEEIE</sequence>
<keyword evidence="1" id="KW-0175">Coiled coil</keyword>